<dbReference type="Proteomes" id="UP001162992">
    <property type="component" value="Chromosome 17"/>
</dbReference>
<proteinExistence type="predicted"/>
<dbReference type="EMBL" id="CM055108">
    <property type="protein sequence ID" value="KAJ7526197.1"/>
    <property type="molecule type" value="Genomic_DNA"/>
</dbReference>
<gene>
    <name evidence="1" type="ORF">O6H91_17G087100</name>
</gene>
<evidence type="ECO:0000313" key="1">
    <source>
        <dbReference type="EMBL" id="KAJ7526197.1"/>
    </source>
</evidence>
<reference evidence="2" key="1">
    <citation type="journal article" date="2024" name="Proc. Natl. Acad. Sci. U.S.A.">
        <title>Extraordinary preservation of gene collinearity over three hundred million years revealed in homosporous lycophytes.</title>
        <authorList>
            <person name="Li C."/>
            <person name="Wickell D."/>
            <person name="Kuo L.Y."/>
            <person name="Chen X."/>
            <person name="Nie B."/>
            <person name="Liao X."/>
            <person name="Peng D."/>
            <person name="Ji J."/>
            <person name="Jenkins J."/>
            <person name="Williams M."/>
            <person name="Shu S."/>
            <person name="Plott C."/>
            <person name="Barry K."/>
            <person name="Rajasekar S."/>
            <person name="Grimwood J."/>
            <person name="Han X."/>
            <person name="Sun S."/>
            <person name="Hou Z."/>
            <person name="He W."/>
            <person name="Dai G."/>
            <person name="Sun C."/>
            <person name="Schmutz J."/>
            <person name="Leebens-Mack J.H."/>
            <person name="Li F.W."/>
            <person name="Wang L."/>
        </authorList>
    </citation>
    <scope>NUCLEOTIDE SEQUENCE [LARGE SCALE GENOMIC DNA]</scope>
    <source>
        <strain evidence="2">cv. PW_Plant_1</strain>
    </source>
</reference>
<name>A0ACC2B8S5_DIPCM</name>
<sequence>MGSLTMSTVSCSVCLDAVKDVGGGERSIAKLKCGHLFHLGGRTILREIVDPTTIDTILFVQGRGACQLWLENQPLNPSAIDDTLCKDYFGFTKLEYEDLTCTRSLYVVVFNACNKYDFAILEI</sequence>
<evidence type="ECO:0000313" key="2">
    <source>
        <dbReference type="Proteomes" id="UP001162992"/>
    </source>
</evidence>
<accession>A0ACC2B8S5</accession>
<comment type="caution">
    <text evidence="1">The sequence shown here is derived from an EMBL/GenBank/DDBJ whole genome shotgun (WGS) entry which is preliminary data.</text>
</comment>
<protein>
    <submittedName>
        <fullName evidence="1">Uncharacterized protein</fullName>
    </submittedName>
</protein>
<keyword evidence="2" id="KW-1185">Reference proteome</keyword>
<organism evidence="1 2">
    <name type="scientific">Diphasiastrum complanatum</name>
    <name type="common">Issler's clubmoss</name>
    <name type="synonym">Lycopodium complanatum</name>
    <dbReference type="NCBI Taxonomy" id="34168"/>
    <lineage>
        <taxon>Eukaryota</taxon>
        <taxon>Viridiplantae</taxon>
        <taxon>Streptophyta</taxon>
        <taxon>Embryophyta</taxon>
        <taxon>Tracheophyta</taxon>
        <taxon>Lycopodiopsida</taxon>
        <taxon>Lycopodiales</taxon>
        <taxon>Lycopodiaceae</taxon>
        <taxon>Lycopodioideae</taxon>
        <taxon>Diphasiastrum</taxon>
    </lineage>
</organism>